<protein>
    <recommendedName>
        <fullName evidence="4">Lipoprotein</fullName>
    </recommendedName>
</protein>
<keyword evidence="1" id="KW-0732">Signal</keyword>
<dbReference type="AlphaFoldDB" id="A0A1C3KEI5"/>
<evidence type="ECO:0008006" key="4">
    <source>
        <dbReference type="Google" id="ProtNLM"/>
    </source>
</evidence>
<sequence length="97" mass="11139">MLFRLNFFLCCVVLASCSLKIILSDEENTGWSTDYEYNSKSLPSIEVKLSPPENVKKKKKYITKPNTKRVEVTITITAITIVTLKRNEGKTIRIKKE</sequence>
<dbReference type="Proteomes" id="UP000219799">
    <property type="component" value="Chromosome 13"/>
</dbReference>
<dbReference type="VEuPathDB" id="PlasmoDB:PmUG01_13017600"/>
<reference evidence="2 3" key="1">
    <citation type="submission" date="2016-06" db="EMBL/GenBank/DDBJ databases">
        <authorList>
            <consortium name="Pathogen Informatics"/>
        </authorList>
    </citation>
    <scope>NUCLEOTIDE SEQUENCE [LARGE SCALE GENOMIC DNA]</scope>
    <source>
        <strain evidence="2">PmlGA01</strain>
    </source>
</reference>
<evidence type="ECO:0000313" key="2">
    <source>
        <dbReference type="EMBL" id="SBT71988.1"/>
    </source>
</evidence>
<feature type="signal peptide" evidence="1">
    <location>
        <begin position="1"/>
        <end position="24"/>
    </location>
</feature>
<organism evidence="2 3">
    <name type="scientific">Plasmodium malariae</name>
    <dbReference type="NCBI Taxonomy" id="5858"/>
    <lineage>
        <taxon>Eukaryota</taxon>
        <taxon>Sar</taxon>
        <taxon>Alveolata</taxon>
        <taxon>Apicomplexa</taxon>
        <taxon>Aconoidasida</taxon>
        <taxon>Haemosporida</taxon>
        <taxon>Plasmodiidae</taxon>
        <taxon>Plasmodium</taxon>
        <taxon>Plasmodium (Plasmodium)</taxon>
    </lineage>
</organism>
<accession>A0A1C3KEI5</accession>
<proteinExistence type="predicted"/>
<feature type="chain" id="PRO_5008677714" description="Lipoprotein" evidence="1">
    <location>
        <begin position="25"/>
        <end position="97"/>
    </location>
</feature>
<dbReference type="PROSITE" id="PS51257">
    <property type="entry name" value="PROKAR_LIPOPROTEIN"/>
    <property type="match status" value="1"/>
</dbReference>
<name>A0A1C3KEI5_PLAMA</name>
<evidence type="ECO:0000313" key="3">
    <source>
        <dbReference type="Proteomes" id="UP000219799"/>
    </source>
</evidence>
<evidence type="ECO:0000256" key="1">
    <source>
        <dbReference type="SAM" id="SignalP"/>
    </source>
</evidence>
<dbReference type="EMBL" id="LT594501">
    <property type="protein sequence ID" value="SBT71988.1"/>
    <property type="molecule type" value="Genomic_DNA"/>
</dbReference>
<gene>
    <name evidence="2" type="primary">PmlGA01_130010000</name>
    <name evidence="2" type="ORF">PMLGA01_130010000</name>
</gene>